<dbReference type="GO" id="GO:0044550">
    <property type="term" value="P:secondary metabolite biosynthetic process"/>
    <property type="evidence" value="ECO:0007669"/>
    <property type="project" value="TreeGrafter"/>
</dbReference>
<dbReference type="AlphaFoldDB" id="A0AAD7IHF4"/>
<dbReference type="PROSITE" id="PS00606">
    <property type="entry name" value="KS3_1"/>
    <property type="match status" value="1"/>
</dbReference>
<dbReference type="InterPro" id="IPR050091">
    <property type="entry name" value="PKS_NRPS_Biosynth_Enz"/>
</dbReference>
<dbReference type="GO" id="GO:0004315">
    <property type="term" value="F:3-oxoacyl-[acyl-carrier-protein] synthase activity"/>
    <property type="evidence" value="ECO:0007669"/>
    <property type="project" value="InterPro"/>
</dbReference>
<dbReference type="SMART" id="SM00825">
    <property type="entry name" value="PKS_KS"/>
    <property type="match status" value="1"/>
</dbReference>
<proteinExistence type="predicted"/>
<dbReference type="Pfam" id="PF00109">
    <property type="entry name" value="ketoacyl-synt"/>
    <property type="match status" value="1"/>
</dbReference>
<dbReference type="InterPro" id="IPR018201">
    <property type="entry name" value="Ketoacyl_synth_AS"/>
</dbReference>
<dbReference type="CDD" id="cd00833">
    <property type="entry name" value="PKS"/>
    <property type="match status" value="1"/>
</dbReference>
<sequence>MAVNMPGAPSASELWEVLTNGINTISEIPEHRFKVEDYNGRKYPKRQMKAHTGNFLDNVDQFDNRFFKISPREAKSMDPQQRILLHTVYEALEDSGYVPNATPTSRPETFGCYIGVATGDYIQNLRDEIDVYYSTGTLRAFLSGRISFAMQLSGPSIVVDTACSSSNVALYQGARALMNGDCDAALVGGVNTVSSPDMFLGLDRGHFLSPTGQCKAFDASADGYSRSEGCGIFVLKRLRDAISENDNILGVIRGIEVNQSGLAHSITPGTRTRCKACAACSR</sequence>
<feature type="domain" description="Ketosynthase family 3 (KS3)" evidence="4">
    <location>
        <begin position="1"/>
        <end position="282"/>
    </location>
</feature>
<evidence type="ECO:0000256" key="1">
    <source>
        <dbReference type="ARBA" id="ARBA00022450"/>
    </source>
</evidence>
<dbReference type="InterPro" id="IPR020841">
    <property type="entry name" value="PKS_Beta-ketoAc_synthase_dom"/>
</dbReference>
<reference evidence="5" key="1">
    <citation type="submission" date="2023-03" db="EMBL/GenBank/DDBJ databases">
        <title>Massive genome expansion in bonnet fungi (Mycena s.s.) driven by repeated elements and novel gene families across ecological guilds.</title>
        <authorList>
            <consortium name="Lawrence Berkeley National Laboratory"/>
            <person name="Harder C.B."/>
            <person name="Miyauchi S."/>
            <person name="Viragh M."/>
            <person name="Kuo A."/>
            <person name="Thoen E."/>
            <person name="Andreopoulos B."/>
            <person name="Lu D."/>
            <person name="Skrede I."/>
            <person name="Drula E."/>
            <person name="Henrissat B."/>
            <person name="Morin E."/>
            <person name="Kohler A."/>
            <person name="Barry K."/>
            <person name="LaButti K."/>
            <person name="Morin E."/>
            <person name="Salamov A."/>
            <person name="Lipzen A."/>
            <person name="Mereny Z."/>
            <person name="Hegedus B."/>
            <person name="Baldrian P."/>
            <person name="Stursova M."/>
            <person name="Weitz H."/>
            <person name="Taylor A."/>
            <person name="Grigoriev I.V."/>
            <person name="Nagy L.G."/>
            <person name="Martin F."/>
            <person name="Kauserud H."/>
        </authorList>
    </citation>
    <scope>NUCLEOTIDE SEQUENCE</scope>
    <source>
        <strain evidence="5">CBHHK188m</strain>
    </source>
</reference>
<dbReference type="InterPro" id="IPR014030">
    <property type="entry name" value="Ketoacyl_synth_N"/>
</dbReference>
<evidence type="ECO:0000256" key="3">
    <source>
        <dbReference type="ARBA" id="ARBA00022679"/>
    </source>
</evidence>
<keyword evidence="1" id="KW-0596">Phosphopantetheine</keyword>
<gene>
    <name evidence="5" type="ORF">DFH07DRAFT_905204</name>
</gene>
<evidence type="ECO:0000313" key="5">
    <source>
        <dbReference type="EMBL" id="KAJ7742456.1"/>
    </source>
</evidence>
<dbReference type="InterPro" id="IPR016039">
    <property type="entry name" value="Thiolase-like"/>
</dbReference>
<organism evidence="5 6">
    <name type="scientific">Mycena maculata</name>
    <dbReference type="NCBI Taxonomy" id="230809"/>
    <lineage>
        <taxon>Eukaryota</taxon>
        <taxon>Fungi</taxon>
        <taxon>Dikarya</taxon>
        <taxon>Basidiomycota</taxon>
        <taxon>Agaricomycotina</taxon>
        <taxon>Agaricomycetes</taxon>
        <taxon>Agaricomycetidae</taxon>
        <taxon>Agaricales</taxon>
        <taxon>Marasmiineae</taxon>
        <taxon>Mycenaceae</taxon>
        <taxon>Mycena</taxon>
    </lineage>
</organism>
<dbReference type="Gene3D" id="3.40.47.10">
    <property type="match status" value="1"/>
</dbReference>
<comment type="caution">
    <text evidence="5">The sequence shown here is derived from an EMBL/GenBank/DDBJ whole genome shotgun (WGS) entry which is preliminary data.</text>
</comment>
<protein>
    <submittedName>
        <fullName evidence="5">Beta-ketoacyl synthase</fullName>
    </submittedName>
</protein>
<dbReference type="PANTHER" id="PTHR43775">
    <property type="entry name" value="FATTY ACID SYNTHASE"/>
    <property type="match status" value="1"/>
</dbReference>
<keyword evidence="6" id="KW-1185">Reference proteome</keyword>
<evidence type="ECO:0000313" key="6">
    <source>
        <dbReference type="Proteomes" id="UP001215280"/>
    </source>
</evidence>
<dbReference type="GO" id="GO:0006633">
    <property type="term" value="P:fatty acid biosynthetic process"/>
    <property type="evidence" value="ECO:0007669"/>
    <property type="project" value="InterPro"/>
</dbReference>
<evidence type="ECO:0000256" key="2">
    <source>
        <dbReference type="ARBA" id="ARBA00022553"/>
    </source>
</evidence>
<keyword evidence="3" id="KW-0808">Transferase</keyword>
<dbReference type="EMBL" id="JARJLG010000117">
    <property type="protein sequence ID" value="KAJ7742456.1"/>
    <property type="molecule type" value="Genomic_DNA"/>
</dbReference>
<name>A0AAD7IHF4_9AGAR</name>
<dbReference type="Proteomes" id="UP001215280">
    <property type="component" value="Unassembled WGS sequence"/>
</dbReference>
<accession>A0AAD7IHF4</accession>
<dbReference type="SUPFAM" id="SSF53901">
    <property type="entry name" value="Thiolase-like"/>
    <property type="match status" value="1"/>
</dbReference>
<keyword evidence="2" id="KW-0597">Phosphoprotein</keyword>
<dbReference type="PROSITE" id="PS52004">
    <property type="entry name" value="KS3_2"/>
    <property type="match status" value="1"/>
</dbReference>
<evidence type="ECO:0000259" key="4">
    <source>
        <dbReference type="PROSITE" id="PS52004"/>
    </source>
</evidence>
<dbReference type="PANTHER" id="PTHR43775:SF37">
    <property type="entry name" value="SI:DKEY-61P9.11"/>
    <property type="match status" value="1"/>
</dbReference>
<dbReference type="GO" id="GO:0004312">
    <property type="term" value="F:fatty acid synthase activity"/>
    <property type="evidence" value="ECO:0007669"/>
    <property type="project" value="TreeGrafter"/>
</dbReference>